<feature type="transmembrane region" description="Helical" evidence="7">
    <location>
        <begin position="243"/>
        <end position="263"/>
    </location>
</feature>
<evidence type="ECO:0000256" key="5">
    <source>
        <dbReference type="ARBA" id="ARBA00022989"/>
    </source>
</evidence>
<dbReference type="Gene3D" id="1.10.3720.10">
    <property type="entry name" value="MetI-like"/>
    <property type="match status" value="1"/>
</dbReference>
<evidence type="ECO:0000256" key="6">
    <source>
        <dbReference type="ARBA" id="ARBA00023136"/>
    </source>
</evidence>
<dbReference type="InterPro" id="IPR000515">
    <property type="entry name" value="MetI-like"/>
</dbReference>
<feature type="transmembrane region" description="Helical" evidence="7">
    <location>
        <begin position="153"/>
        <end position="174"/>
    </location>
</feature>
<gene>
    <name evidence="10" type="ORF">ABS361_16010</name>
</gene>
<keyword evidence="6 7" id="KW-0472">Membrane</keyword>
<dbReference type="SUPFAM" id="SSF161098">
    <property type="entry name" value="MetI-like"/>
    <property type="match status" value="1"/>
</dbReference>
<keyword evidence="3" id="KW-1003">Cell membrane</keyword>
<feature type="transmembrane region" description="Helical" evidence="7">
    <location>
        <begin position="121"/>
        <end position="141"/>
    </location>
</feature>
<evidence type="ECO:0000256" key="7">
    <source>
        <dbReference type="RuleBase" id="RU363032"/>
    </source>
</evidence>
<evidence type="ECO:0000256" key="2">
    <source>
        <dbReference type="ARBA" id="ARBA00022448"/>
    </source>
</evidence>
<feature type="transmembrane region" description="Helical" evidence="7">
    <location>
        <begin position="275"/>
        <end position="294"/>
    </location>
</feature>
<sequence>MTMTADIAPPGGAAAGPLDRSGGGSVGGPAPARPRLSKTVKRRLAGLFWGMASIGLFAGIWELLWYLDLANPLLLPPPHLFLQDIPGTLKFFDRSNKVGSVATGGGLGALLITMGWTTFRVMVGLGLGFVLGTAVGALIHYVKIARNLLLPTILLLAPVSPVAWLPVAIFVFGIGDVPAIFLVFITVFFAIVLSTGSQIASVPKNYLHVARIMGATERQTFWRVILPAILPSLFMTIRLNLFGAWMVVLIAEAVGVGTGLGQITSMARATFNAKLVFFTMAIIGVLGFLSDWALRTVQRKMLWWVAPDGGSR</sequence>
<dbReference type="EMBL" id="CP158568">
    <property type="protein sequence ID" value="XBY43576.1"/>
    <property type="molecule type" value="Genomic_DNA"/>
</dbReference>
<keyword evidence="4 7" id="KW-0812">Transmembrane</keyword>
<keyword evidence="2 7" id="KW-0813">Transport</keyword>
<dbReference type="GO" id="GO:0055085">
    <property type="term" value="P:transmembrane transport"/>
    <property type="evidence" value="ECO:0007669"/>
    <property type="project" value="InterPro"/>
</dbReference>
<accession>A0AAU7X9A4</accession>
<evidence type="ECO:0000256" key="8">
    <source>
        <dbReference type="SAM" id="MobiDB-lite"/>
    </source>
</evidence>
<evidence type="ECO:0000256" key="1">
    <source>
        <dbReference type="ARBA" id="ARBA00004651"/>
    </source>
</evidence>
<reference evidence="10" key="1">
    <citation type="submission" date="2024-06" db="EMBL/GenBank/DDBJ databases">
        <title>Methylostella associata gen. nov., sp. nov., a novel Ancalomicrobiaceae-affiliated facultatively methylotrophic bacteria that feed on methanotrophs of the genus Methylococcus.</title>
        <authorList>
            <person name="Saltykova V."/>
            <person name="Danilova O.V."/>
            <person name="Oshkin I.Y."/>
            <person name="Belova S.E."/>
            <person name="Pimenov N.V."/>
            <person name="Dedysh S.N."/>
        </authorList>
    </citation>
    <scope>NUCLEOTIDE SEQUENCE</scope>
    <source>
        <strain evidence="10">S20</strain>
    </source>
</reference>
<feature type="transmembrane region" description="Helical" evidence="7">
    <location>
        <begin position="220"/>
        <end position="237"/>
    </location>
</feature>
<dbReference type="PANTHER" id="PTHR30151">
    <property type="entry name" value="ALKANE SULFONATE ABC TRANSPORTER-RELATED, MEMBRANE SUBUNIT"/>
    <property type="match status" value="1"/>
</dbReference>
<dbReference type="InterPro" id="IPR035906">
    <property type="entry name" value="MetI-like_sf"/>
</dbReference>
<evidence type="ECO:0000256" key="4">
    <source>
        <dbReference type="ARBA" id="ARBA00022692"/>
    </source>
</evidence>
<feature type="transmembrane region" description="Helical" evidence="7">
    <location>
        <begin position="180"/>
        <end position="200"/>
    </location>
</feature>
<dbReference type="AlphaFoldDB" id="A0AAU7X9A4"/>
<proteinExistence type="inferred from homology"/>
<dbReference type="CDD" id="cd06261">
    <property type="entry name" value="TM_PBP2"/>
    <property type="match status" value="1"/>
</dbReference>
<comment type="subcellular location">
    <subcellularLocation>
        <location evidence="1 7">Cell membrane</location>
        <topology evidence="1 7">Multi-pass membrane protein</topology>
    </subcellularLocation>
</comment>
<feature type="transmembrane region" description="Helical" evidence="7">
    <location>
        <begin position="44"/>
        <end position="67"/>
    </location>
</feature>
<evidence type="ECO:0000256" key="3">
    <source>
        <dbReference type="ARBA" id="ARBA00022475"/>
    </source>
</evidence>
<evidence type="ECO:0000259" key="9">
    <source>
        <dbReference type="PROSITE" id="PS50928"/>
    </source>
</evidence>
<protein>
    <submittedName>
        <fullName evidence="10">ABC transporter permease subunit</fullName>
    </submittedName>
</protein>
<dbReference type="GO" id="GO:0005886">
    <property type="term" value="C:plasma membrane"/>
    <property type="evidence" value="ECO:0007669"/>
    <property type="project" value="UniProtKB-SubCell"/>
</dbReference>
<dbReference type="PROSITE" id="PS50928">
    <property type="entry name" value="ABC_TM1"/>
    <property type="match status" value="1"/>
</dbReference>
<evidence type="ECO:0000313" key="10">
    <source>
        <dbReference type="EMBL" id="XBY43576.1"/>
    </source>
</evidence>
<feature type="domain" description="ABC transmembrane type-1" evidence="9">
    <location>
        <begin position="110"/>
        <end position="298"/>
    </location>
</feature>
<dbReference type="Pfam" id="PF00528">
    <property type="entry name" value="BPD_transp_1"/>
    <property type="match status" value="1"/>
</dbReference>
<feature type="compositionally biased region" description="Low complexity" evidence="8">
    <location>
        <begin position="8"/>
        <end position="17"/>
    </location>
</feature>
<keyword evidence="5 7" id="KW-1133">Transmembrane helix</keyword>
<comment type="similarity">
    <text evidence="7">Belongs to the binding-protein-dependent transport system permease family.</text>
</comment>
<dbReference type="PANTHER" id="PTHR30151:SF0">
    <property type="entry name" value="ABC TRANSPORTER PERMEASE PROTEIN MJ0413-RELATED"/>
    <property type="match status" value="1"/>
</dbReference>
<dbReference type="RefSeq" id="WP_407048677.1">
    <property type="nucleotide sequence ID" value="NZ_CP158568.1"/>
</dbReference>
<name>A0AAU7X9A4_9HYPH</name>
<dbReference type="KEGG" id="mflg:ABS361_16010"/>
<feature type="region of interest" description="Disordered" evidence="8">
    <location>
        <begin position="1"/>
        <end position="34"/>
    </location>
</feature>
<organism evidence="10">
    <name type="scientific">Methyloraptor flagellatus</name>
    <dbReference type="NCBI Taxonomy" id="3162530"/>
    <lineage>
        <taxon>Bacteria</taxon>
        <taxon>Pseudomonadati</taxon>
        <taxon>Pseudomonadota</taxon>
        <taxon>Alphaproteobacteria</taxon>
        <taxon>Hyphomicrobiales</taxon>
        <taxon>Ancalomicrobiaceae</taxon>
        <taxon>Methyloraptor</taxon>
    </lineage>
</organism>